<dbReference type="OrthoDB" id="506498at2759"/>
<reference evidence="1" key="1">
    <citation type="journal article" date="2020" name="Stud. Mycol.">
        <title>101 Dothideomycetes genomes: a test case for predicting lifestyles and emergence of pathogens.</title>
        <authorList>
            <person name="Haridas S."/>
            <person name="Albert R."/>
            <person name="Binder M."/>
            <person name="Bloem J."/>
            <person name="Labutti K."/>
            <person name="Salamov A."/>
            <person name="Andreopoulos B."/>
            <person name="Baker S."/>
            <person name="Barry K."/>
            <person name="Bills G."/>
            <person name="Bluhm B."/>
            <person name="Cannon C."/>
            <person name="Castanera R."/>
            <person name="Culley D."/>
            <person name="Daum C."/>
            <person name="Ezra D."/>
            <person name="Gonzalez J."/>
            <person name="Henrissat B."/>
            <person name="Kuo A."/>
            <person name="Liang C."/>
            <person name="Lipzen A."/>
            <person name="Lutzoni F."/>
            <person name="Magnuson J."/>
            <person name="Mondo S."/>
            <person name="Nolan M."/>
            <person name="Ohm R."/>
            <person name="Pangilinan J."/>
            <person name="Park H.-J."/>
            <person name="Ramirez L."/>
            <person name="Alfaro M."/>
            <person name="Sun H."/>
            <person name="Tritt A."/>
            <person name="Yoshinaga Y."/>
            <person name="Zwiers L.-H."/>
            <person name="Turgeon B."/>
            <person name="Goodwin S."/>
            <person name="Spatafora J."/>
            <person name="Crous P."/>
            <person name="Grigoriev I."/>
        </authorList>
    </citation>
    <scope>NUCLEOTIDE SEQUENCE</scope>
    <source>
        <strain evidence="1">CBS 207.26</strain>
    </source>
</reference>
<dbReference type="AlphaFoldDB" id="A0A6A6DLX4"/>
<dbReference type="CDD" id="cd02440">
    <property type="entry name" value="AdoMet_MTases"/>
    <property type="match status" value="1"/>
</dbReference>
<dbReference type="SUPFAM" id="SSF53335">
    <property type="entry name" value="S-adenosyl-L-methionine-dependent methyltransferases"/>
    <property type="match status" value="1"/>
</dbReference>
<organism evidence="1 2">
    <name type="scientific">Zopfia rhizophila CBS 207.26</name>
    <dbReference type="NCBI Taxonomy" id="1314779"/>
    <lineage>
        <taxon>Eukaryota</taxon>
        <taxon>Fungi</taxon>
        <taxon>Dikarya</taxon>
        <taxon>Ascomycota</taxon>
        <taxon>Pezizomycotina</taxon>
        <taxon>Dothideomycetes</taxon>
        <taxon>Dothideomycetes incertae sedis</taxon>
        <taxon>Zopfiaceae</taxon>
        <taxon>Zopfia</taxon>
    </lineage>
</organism>
<dbReference type="GO" id="GO:0032259">
    <property type="term" value="P:methylation"/>
    <property type="evidence" value="ECO:0007669"/>
    <property type="project" value="UniProtKB-KW"/>
</dbReference>
<accession>A0A6A6DLX4</accession>
<gene>
    <name evidence="1" type="ORF">K469DRAFT_272182</name>
</gene>
<sequence>MSSPNYREKVNIHDRDFQKFSVDNRIYCVPVDEDEEERLVTQYDVIHSLFGGRLYFPNIVNPRKILECGYGLGQWAVAVAQEHAQCEVTAVDIYPADLPEVPDNLLCEIYNLNNSLNDPEIFEPNAFDLINSRFVAPGIHRNRWRSYVRDMKALLRPGGWLQMVEYYLNFQSYGGSLPTNSNLSAWWREYASAMDTDREPRIAHQLQGLMTAAGFREVGGSVFNLPIGPWDTDATKAAIGRANLDNVAELLDSLAIWPLTHRRGYTADRVKTLTDAARLEAGNMNLKLYIPVYVAWGRKSRRK</sequence>
<dbReference type="Proteomes" id="UP000800200">
    <property type="component" value="Unassembled WGS sequence"/>
</dbReference>
<dbReference type="InterPro" id="IPR029063">
    <property type="entry name" value="SAM-dependent_MTases_sf"/>
</dbReference>
<evidence type="ECO:0000313" key="1">
    <source>
        <dbReference type="EMBL" id="KAF2180497.1"/>
    </source>
</evidence>
<dbReference type="Gene3D" id="3.40.50.150">
    <property type="entry name" value="Vaccinia Virus protein VP39"/>
    <property type="match status" value="1"/>
</dbReference>
<protein>
    <submittedName>
        <fullName evidence="1">S-adenosyl-L-methionine-dependent methyltransferase</fullName>
    </submittedName>
</protein>
<proteinExistence type="predicted"/>
<keyword evidence="1" id="KW-0489">Methyltransferase</keyword>
<dbReference type="EMBL" id="ML994657">
    <property type="protein sequence ID" value="KAF2180497.1"/>
    <property type="molecule type" value="Genomic_DNA"/>
</dbReference>
<dbReference type="GO" id="GO:0008168">
    <property type="term" value="F:methyltransferase activity"/>
    <property type="evidence" value="ECO:0007669"/>
    <property type="project" value="UniProtKB-KW"/>
</dbReference>
<evidence type="ECO:0000313" key="2">
    <source>
        <dbReference type="Proteomes" id="UP000800200"/>
    </source>
</evidence>
<keyword evidence="1" id="KW-0808">Transferase</keyword>
<keyword evidence="2" id="KW-1185">Reference proteome</keyword>
<name>A0A6A6DLX4_9PEZI</name>
<dbReference type="Pfam" id="PF13489">
    <property type="entry name" value="Methyltransf_23"/>
    <property type="match status" value="1"/>
</dbReference>